<evidence type="ECO:0000313" key="1">
    <source>
        <dbReference type="EMBL" id="BAH45033.1"/>
    </source>
</evidence>
<evidence type="ECO:0000313" key="2">
    <source>
        <dbReference type="Proteomes" id="UP000001877"/>
    </source>
</evidence>
<sequence>MVHQGESPQSNEFEQYNFILQKLAEIEKRFDKTSKKTTSFS</sequence>
<dbReference type="HOGENOM" id="CLU_3266678_0_0_9"/>
<dbReference type="Proteomes" id="UP000001877">
    <property type="component" value="Chromosome"/>
</dbReference>
<accession>C0ZGX4</accession>
<keyword evidence="2" id="KW-1185">Reference proteome</keyword>
<gene>
    <name evidence="1" type="ordered locus">BBR47_40560</name>
</gene>
<protein>
    <submittedName>
        <fullName evidence="1">Uncharacterized protein</fullName>
    </submittedName>
</protein>
<dbReference type="EMBL" id="AP008955">
    <property type="protein sequence ID" value="BAH45033.1"/>
    <property type="molecule type" value="Genomic_DNA"/>
</dbReference>
<dbReference type="KEGG" id="bbe:BBR47_40560"/>
<reference evidence="1 2" key="1">
    <citation type="submission" date="2005-03" db="EMBL/GenBank/DDBJ databases">
        <title>Brevibacillus brevis strain 47, complete genome.</title>
        <authorList>
            <person name="Hosoyama A."/>
            <person name="Yamada R."/>
            <person name="Hongo Y."/>
            <person name="Terui Y."/>
            <person name="Ankai A."/>
            <person name="Masuyama W."/>
            <person name="Sekiguchi M."/>
            <person name="Takeda T."/>
            <person name="Asano K."/>
            <person name="Ohji S."/>
            <person name="Ichikawa N."/>
            <person name="Narita S."/>
            <person name="Aoki N."/>
            <person name="Miura H."/>
            <person name="Matsushita S."/>
            <person name="Sekigawa T."/>
            <person name="Yamagata H."/>
            <person name="Yoshikawa H."/>
            <person name="Udaka S."/>
            <person name="Tanikawa S."/>
            <person name="Fujita N."/>
        </authorList>
    </citation>
    <scope>NUCLEOTIDE SEQUENCE [LARGE SCALE GENOMIC DNA]</scope>
    <source>
        <strain evidence="2">47 / JCM 6285 / NBRC 100599</strain>
    </source>
</reference>
<dbReference type="AlphaFoldDB" id="C0ZGX4"/>
<organism evidence="1 2">
    <name type="scientific">Brevibacillus brevis (strain 47 / JCM 6285 / NBRC 100599)</name>
    <dbReference type="NCBI Taxonomy" id="358681"/>
    <lineage>
        <taxon>Bacteria</taxon>
        <taxon>Bacillati</taxon>
        <taxon>Bacillota</taxon>
        <taxon>Bacilli</taxon>
        <taxon>Bacillales</taxon>
        <taxon>Paenibacillaceae</taxon>
        <taxon>Brevibacillus</taxon>
    </lineage>
</organism>
<name>C0ZGX4_BREBN</name>
<proteinExistence type="predicted"/>